<dbReference type="SMART" id="SM01375">
    <property type="entry name" value="Dynein_light"/>
    <property type="match status" value="1"/>
</dbReference>
<dbReference type="Proteomes" id="UP000218231">
    <property type="component" value="Unassembled WGS sequence"/>
</dbReference>
<accession>A0A2A2L2H2</accession>
<dbReference type="Gene3D" id="3.30.740.10">
    <property type="entry name" value="Protein Inhibitor Of Neuronal Nitric Oxide Synthase"/>
    <property type="match status" value="1"/>
</dbReference>
<dbReference type="PANTHER" id="PTHR11886">
    <property type="entry name" value="DYNEIN LIGHT CHAIN"/>
    <property type="match status" value="1"/>
</dbReference>
<dbReference type="Pfam" id="PF01221">
    <property type="entry name" value="Dynein_light"/>
    <property type="match status" value="1"/>
</dbReference>
<protein>
    <recommendedName>
        <fullName evidence="3">MULE transposase domain-containing protein</fullName>
    </recommendedName>
</protein>
<name>A0A2A2L2H2_9BILA</name>
<proteinExistence type="predicted"/>
<dbReference type="PANTHER" id="PTHR11886:SF87">
    <property type="entry name" value="DYNEIN LIGHT CHAIN"/>
    <property type="match status" value="1"/>
</dbReference>
<gene>
    <name evidence="1" type="ORF">WR25_22920</name>
</gene>
<dbReference type="EMBL" id="LIAE01007271">
    <property type="protein sequence ID" value="PAV80461.1"/>
    <property type="molecule type" value="Genomic_DNA"/>
</dbReference>
<reference evidence="1 2" key="1">
    <citation type="journal article" date="2017" name="Curr. Biol.">
        <title>Genome architecture and evolution of a unichromosomal asexual nematode.</title>
        <authorList>
            <person name="Fradin H."/>
            <person name="Zegar C."/>
            <person name="Gutwein M."/>
            <person name="Lucas J."/>
            <person name="Kovtun M."/>
            <person name="Corcoran D."/>
            <person name="Baugh L.R."/>
            <person name="Kiontke K."/>
            <person name="Gunsalus K."/>
            <person name="Fitch D.H."/>
            <person name="Piano F."/>
        </authorList>
    </citation>
    <scope>NUCLEOTIDE SEQUENCE [LARGE SCALE GENOMIC DNA]</scope>
    <source>
        <strain evidence="1">PF1309</strain>
    </source>
</reference>
<dbReference type="SUPFAM" id="SSF54648">
    <property type="entry name" value="DLC"/>
    <property type="match status" value="1"/>
</dbReference>
<sequence>MTYEFAWQRRYNDVDTYICAGCRAIPKGAENRTGHYVSVKMIDSEFQKDPRTLPHVCQPRKSAIQIADRLGYEFTREIRTKPTHFADKNPKQAYQAKINEIQGKDFGGISSKQVERAFTRGEHHRHRSALSRALNSNGHSRVTFMNVPDEFKMINNDQFLQLKTNDLHLFFRTETLKMAVDAGLHTLIGDGVHSFHPAELGRKAQLYGLHGVCKDAQAKPLVFAVTANKLTRTYTAIFQRVAEELKKHGADIDRINVIMDFEQASHNAAESIIYEFMWLKQFRALPLLPPSLLPKVEALRTLPVKPSHSAHSACKNFLHYFQKIWMDSRMLAKWNKWLAFEHRTTNMAEAWHNAMKSTIRCQHPPYSTLLEKLKNEETATNNFLANRLYNQQPTRPLRKRDQDRRDAVKDAMETFEKKIARRAPTRKEVSEYLEEIQTHRKRNRGADPTSTTKMPPKCSRYELECWRNGNVDIIADVQHSGMTEEMERTACRMGASALRMFNTQMDVAEYLKKMFDIEFGPCWHCICGKQFGTFISTEPGK</sequence>
<keyword evidence="2" id="KW-1185">Reference proteome</keyword>
<evidence type="ECO:0000313" key="2">
    <source>
        <dbReference type="Proteomes" id="UP000218231"/>
    </source>
</evidence>
<dbReference type="STRING" id="2018661.A0A2A2L2H2"/>
<evidence type="ECO:0000313" key="1">
    <source>
        <dbReference type="EMBL" id="PAV80461.1"/>
    </source>
</evidence>
<organism evidence="1 2">
    <name type="scientific">Diploscapter pachys</name>
    <dbReference type="NCBI Taxonomy" id="2018661"/>
    <lineage>
        <taxon>Eukaryota</taxon>
        <taxon>Metazoa</taxon>
        <taxon>Ecdysozoa</taxon>
        <taxon>Nematoda</taxon>
        <taxon>Chromadorea</taxon>
        <taxon>Rhabditida</taxon>
        <taxon>Rhabditina</taxon>
        <taxon>Rhabditomorpha</taxon>
        <taxon>Rhabditoidea</taxon>
        <taxon>Rhabditidae</taxon>
        <taxon>Diploscapter</taxon>
    </lineage>
</organism>
<dbReference type="OrthoDB" id="10033309at2759"/>
<dbReference type="GO" id="GO:0045505">
    <property type="term" value="F:dynein intermediate chain binding"/>
    <property type="evidence" value="ECO:0007669"/>
    <property type="project" value="TreeGrafter"/>
</dbReference>
<dbReference type="AlphaFoldDB" id="A0A2A2L2H2"/>
<evidence type="ECO:0008006" key="3">
    <source>
        <dbReference type="Google" id="ProtNLM"/>
    </source>
</evidence>
<dbReference type="InterPro" id="IPR001372">
    <property type="entry name" value="Dynein_light_chain_typ-1/2"/>
</dbReference>
<dbReference type="GO" id="GO:0007017">
    <property type="term" value="P:microtubule-based process"/>
    <property type="evidence" value="ECO:0007669"/>
    <property type="project" value="InterPro"/>
</dbReference>
<comment type="caution">
    <text evidence="1">The sequence shown here is derived from an EMBL/GenBank/DDBJ whole genome shotgun (WGS) entry which is preliminary data.</text>
</comment>
<dbReference type="InterPro" id="IPR037177">
    <property type="entry name" value="DLC_sf"/>
</dbReference>
<dbReference type="GO" id="GO:0005868">
    <property type="term" value="C:cytoplasmic dynein complex"/>
    <property type="evidence" value="ECO:0007669"/>
    <property type="project" value="TreeGrafter"/>
</dbReference>